<name>A0ACD5ZWA0_AVESA</name>
<protein>
    <submittedName>
        <fullName evidence="1">Uncharacterized protein</fullName>
    </submittedName>
</protein>
<sequence>MPTPVAAARQCLSPAAVTALDAAVVSARRRAHAQTTSLHLISALLAPPAPPLLRDALARARSAAYAPRVQLKALELCFAVSLDRLPSASASSSSSSAADEQEPPVSNSLMAAVKRSQANQRRNPDTFHFYHQADTAQAPAAVKVELSQLVLAILDDPVVSRVFGDAGFRSGDIKLAILRPAPPMPMLGRLPTRSRPPPLFLCSFAAADDADAPSPAAGTLGGGTGEENFRRIGEVLARGRNPMLVGVGAASAAADFATASPYRILPVGPTSIDQTDLGVAAAMASATSGLIISIGDLKELVPDDGGLQEMGRRVVTEVTRVLETHRAGRVWVLGWSATYETYLTFLSKFPLLDKDWELQLLPITAVRAGGSPSALISPATTTALTFSKPGSFMDSLVPFGGLVHDTYEANSLTANSCPQALRCQQCNDRFEQEVATIIRGSGITPEDHHQGGIPSLLQNGSMIGPNNGFDAVKVRDQMVLNSKISNLQKKWNEYCLRLHQGCHRINSGPYLLFPNYTGVPADGERAANLSSSESVVLQREVVRPSVVSASHANMTTASISPPSISNQRNENLVLELQAGHSKSDEQDRRVQSRHETMSNCHDREDHVSPSSAASVATDLVLGTPRESSSKGTNSACWKHVHNAEMSIPKKVDGLNRKPPQLFAQPYACSRSPTNMGQSSPSARHSAASGGVSAFGHWQKPSHLAAQGSDLSNYKVLVESLFQVVGRQEEALSAICGYIVRCKSMERRRGANRKNDIWFSFHGSDSMAKRRVALALAELMHGSKENMIYLDLSPQDWGDSSYRGKTGTDFIVDELSKKRRSVILLDNVDKADCLVQDTLIHASETGRFRDLRGKEVDINDSIVVLSTRTVRGSKSMSTGVEEGHTFSEKKILAARGHQLKILVGSGTSSTSEGHGDKVVVFPGHSLTKIQASLYSGGSVSKRKFNISDDQEKLQESPSTSKRLHRTSSVPFDLNLPGDEDGSNDADDHSSSNDNSCGTPERSIDSLLCLVDGSIDFKPFNFDKVADYMLQELSNALRGVLGSGCTLEVDVGAMEQIIAAAWASEDKRPLQAWLEQVFAGSLGELKVKYGKHASSSTLRLVACEDMASVKETDGFGGLLPSRIILE</sequence>
<reference evidence="1" key="1">
    <citation type="submission" date="2021-05" db="EMBL/GenBank/DDBJ databases">
        <authorList>
            <person name="Scholz U."/>
            <person name="Mascher M."/>
            <person name="Fiebig A."/>
        </authorList>
    </citation>
    <scope>NUCLEOTIDE SEQUENCE [LARGE SCALE GENOMIC DNA]</scope>
</reference>
<reference evidence="1" key="2">
    <citation type="submission" date="2025-09" db="UniProtKB">
        <authorList>
            <consortium name="EnsemblPlants"/>
        </authorList>
    </citation>
    <scope>IDENTIFICATION</scope>
</reference>
<evidence type="ECO:0000313" key="2">
    <source>
        <dbReference type="Proteomes" id="UP001732700"/>
    </source>
</evidence>
<keyword evidence="2" id="KW-1185">Reference proteome</keyword>
<evidence type="ECO:0000313" key="1">
    <source>
        <dbReference type="EnsemblPlants" id="AVESA.00010b.r2.7CG0681490.1.CDS"/>
    </source>
</evidence>
<accession>A0ACD5ZWA0</accession>
<proteinExistence type="predicted"/>
<dbReference type="EnsemblPlants" id="AVESA.00010b.r2.7CG0681490.1">
    <property type="protein sequence ID" value="AVESA.00010b.r2.7CG0681490.1.CDS"/>
    <property type="gene ID" value="AVESA.00010b.r2.7CG0681490"/>
</dbReference>
<organism evidence="1 2">
    <name type="scientific">Avena sativa</name>
    <name type="common">Oat</name>
    <dbReference type="NCBI Taxonomy" id="4498"/>
    <lineage>
        <taxon>Eukaryota</taxon>
        <taxon>Viridiplantae</taxon>
        <taxon>Streptophyta</taxon>
        <taxon>Embryophyta</taxon>
        <taxon>Tracheophyta</taxon>
        <taxon>Spermatophyta</taxon>
        <taxon>Magnoliopsida</taxon>
        <taxon>Liliopsida</taxon>
        <taxon>Poales</taxon>
        <taxon>Poaceae</taxon>
        <taxon>BOP clade</taxon>
        <taxon>Pooideae</taxon>
        <taxon>Poodae</taxon>
        <taxon>Poeae</taxon>
        <taxon>Poeae Chloroplast Group 1 (Aveneae type)</taxon>
        <taxon>Aveninae</taxon>
        <taxon>Avena</taxon>
    </lineage>
</organism>
<dbReference type="Proteomes" id="UP001732700">
    <property type="component" value="Chromosome 7C"/>
</dbReference>